<protein>
    <recommendedName>
        <fullName evidence="5">HTH cro/C1-type domain-containing protein</fullName>
    </recommendedName>
</protein>
<feature type="region of interest" description="Disordered" evidence="4">
    <location>
        <begin position="36"/>
        <end position="75"/>
    </location>
</feature>
<dbReference type="EMBL" id="CAJNNW010031965">
    <property type="protein sequence ID" value="CAE8710259.1"/>
    <property type="molecule type" value="Genomic_DNA"/>
</dbReference>
<dbReference type="InterPro" id="IPR010982">
    <property type="entry name" value="Lambda_DNA-bd_dom_sf"/>
</dbReference>
<keyword evidence="2" id="KW-0238">DNA-binding</keyword>
<evidence type="ECO:0000256" key="1">
    <source>
        <dbReference type="ARBA" id="ARBA00023015"/>
    </source>
</evidence>
<dbReference type="AlphaFoldDB" id="A0A813KPU0"/>
<dbReference type="InterPro" id="IPR001387">
    <property type="entry name" value="Cro/C1-type_HTH"/>
</dbReference>
<dbReference type="CDD" id="cd00093">
    <property type="entry name" value="HTH_XRE"/>
    <property type="match status" value="1"/>
</dbReference>
<dbReference type="Proteomes" id="UP000654075">
    <property type="component" value="Unassembled WGS sequence"/>
</dbReference>
<sequence length="152" mass="16015">FSLFADRMPSGPSLDGRADWEPVVWAKGAPRGKAAKSATEVNAARRSGGEIETSKKITAGGNKSSHGGCQNSTKLDENTETFRHNTISHDFKLSLQQARLAKKMSQAALATAINEKGSVINDYEAGKAIPNGAIIQKLNKALGVRLPKAAGG</sequence>
<dbReference type="Proteomes" id="UP000626109">
    <property type="component" value="Unassembled WGS sequence"/>
</dbReference>
<dbReference type="Pfam" id="PF08523">
    <property type="entry name" value="MBF1"/>
    <property type="match status" value="1"/>
</dbReference>
<dbReference type="GO" id="GO:0003677">
    <property type="term" value="F:DNA binding"/>
    <property type="evidence" value="ECO:0007669"/>
    <property type="project" value="UniProtKB-KW"/>
</dbReference>
<evidence type="ECO:0000313" key="6">
    <source>
        <dbReference type="EMBL" id="CAE8607286.1"/>
    </source>
</evidence>
<dbReference type="GO" id="GO:0005634">
    <property type="term" value="C:nucleus"/>
    <property type="evidence" value="ECO:0007669"/>
    <property type="project" value="TreeGrafter"/>
</dbReference>
<evidence type="ECO:0000256" key="3">
    <source>
        <dbReference type="ARBA" id="ARBA00023163"/>
    </source>
</evidence>
<keyword evidence="1" id="KW-0805">Transcription regulation</keyword>
<organism evidence="8 9">
    <name type="scientific">Polarella glacialis</name>
    <name type="common">Dinoflagellate</name>
    <dbReference type="NCBI Taxonomy" id="89957"/>
    <lineage>
        <taxon>Eukaryota</taxon>
        <taxon>Sar</taxon>
        <taxon>Alveolata</taxon>
        <taxon>Dinophyceae</taxon>
        <taxon>Suessiales</taxon>
        <taxon>Suessiaceae</taxon>
        <taxon>Polarella</taxon>
    </lineage>
</organism>
<evidence type="ECO:0000313" key="10">
    <source>
        <dbReference type="Proteomes" id="UP000654075"/>
    </source>
</evidence>
<evidence type="ECO:0000313" key="7">
    <source>
        <dbReference type="EMBL" id="CAE8619159.1"/>
    </source>
</evidence>
<keyword evidence="3" id="KW-0804">Transcription</keyword>
<evidence type="ECO:0000256" key="4">
    <source>
        <dbReference type="SAM" id="MobiDB-lite"/>
    </source>
</evidence>
<reference evidence="8" key="1">
    <citation type="submission" date="2021-02" db="EMBL/GenBank/DDBJ databases">
        <authorList>
            <person name="Dougan E. K."/>
            <person name="Rhodes N."/>
            <person name="Thang M."/>
            <person name="Chan C."/>
        </authorList>
    </citation>
    <scope>NUCLEOTIDE SEQUENCE</scope>
</reference>
<evidence type="ECO:0000256" key="2">
    <source>
        <dbReference type="ARBA" id="ARBA00023125"/>
    </source>
</evidence>
<feature type="domain" description="HTH cro/C1-type" evidence="5">
    <location>
        <begin position="95"/>
        <end position="149"/>
    </location>
</feature>
<dbReference type="Pfam" id="PF01381">
    <property type="entry name" value="HTH_3"/>
    <property type="match status" value="1"/>
</dbReference>
<comment type="caution">
    <text evidence="8">The sequence shown here is derived from an EMBL/GenBank/DDBJ whole genome shotgun (WGS) entry which is preliminary data.</text>
</comment>
<name>A0A813KPU0_POLGL</name>
<dbReference type="EMBL" id="CAJNNV010021060">
    <property type="protein sequence ID" value="CAE8607286.1"/>
    <property type="molecule type" value="Genomic_DNA"/>
</dbReference>
<dbReference type="Gene3D" id="1.10.260.40">
    <property type="entry name" value="lambda repressor-like DNA-binding domains"/>
    <property type="match status" value="1"/>
</dbReference>
<dbReference type="InterPro" id="IPR013729">
    <property type="entry name" value="MBF1_N"/>
</dbReference>
<dbReference type="PANTHER" id="PTHR10245">
    <property type="entry name" value="ENDOTHELIAL DIFFERENTIATION-RELATED FACTOR 1 MULTIPROTEIN BRIDGING FACTOR 1"/>
    <property type="match status" value="1"/>
</dbReference>
<dbReference type="SUPFAM" id="SSF47413">
    <property type="entry name" value="lambda repressor-like DNA-binding domains"/>
    <property type="match status" value="1"/>
</dbReference>
<dbReference type="PANTHER" id="PTHR10245:SF15">
    <property type="entry name" value="ENDOTHELIAL DIFFERENTIATION-RELATED FACTOR 1"/>
    <property type="match status" value="1"/>
</dbReference>
<feature type="non-terminal residue" evidence="8">
    <location>
        <position position="1"/>
    </location>
</feature>
<dbReference type="SMART" id="SM00530">
    <property type="entry name" value="HTH_XRE"/>
    <property type="match status" value="1"/>
</dbReference>
<gene>
    <name evidence="6" type="ORF">PGLA1383_LOCUS25221</name>
    <name evidence="7" type="ORF">PGLA1383_LOCUS36752</name>
    <name evidence="8" type="ORF">PGLA2088_LOCUS35858</name>
</gene>
<proteinExistence type="predicted"/>
<dbReference type="OrthoDB" id="10253401at2759"/>
<dbReference type="OMA" id="GKNKSCK"/>
<dbReference type="EMBL" id="CAJNNV010026861">
    <property type="protein sequence ID" value="CAE8619159.1"/>
    <property type="molecule type" value="Genomic_DNA"/>
</dbReference>
<keyword evidence="10" id="KW-1185">Reference proteome</keyword>
<evidence type="ECO:0000313" key="9">
    <source>
        <dbReference type="Proteomes" id="UP000626109"/>
    </source>
</evidence>
<dbReference type="PROSITE" id="PS50943">
    <property type="entry name" value="HTH_CROC1"/>
    <property type="match status" value="1"/>
</dbReference>
<feature type="compositionally biased region" description="Polar residues" evidence="4">
    <location>
        <begin position="61"/>
        <end position="73"/>
    </location>
</feature>
<evidence type="ECO:0000259" key="5">
    <source>
        <dbReference type="PROSITE" id="PS50943"/>
    </source>
</evidence>
<evidence type="ECO:0000313" key="8">
    <source>
        <dbReference type="EMBL" id="CAE8710259.1"/>
    </source>
</evidence>
<accession>A0A813KPU0</accession>